<dbReference type="Proteomes" id="UP000479710">
    <property type="component" value="Unassembled WGS sequence"/>
</dbReference>
<gene>
    <name evidence="1" type="ORF">E2562_004738</name>
</gene>
<dbReference type="OrthoDB" id="671439at2759"/>
<reference evidence="1 2" key="1">
    <citation type="submission" date="2019-11" db="EMBL/GenBank/DDBJ databases">
        <title>Whole genome sequence of Oryza granulata.</title>
        <authorList>
            <person name="Li W."/>
        </authorList>
    </citation>
    <scope>NUCLEOTIDE SEQUENCE [LARGE SCALE GENOMIC DNA]</scope>
    <source>
        <strain evidence="2">cv. Menghai</strain>
        <tissue evidence="1">Leaf</tissue>
    </source>
</reference>
<accession>A0A6G1DEX6</accession>
<dbReference type="Gene3D" id="3.30.559.10">
    <property type="entry name" value="Chloramphenicol acetyltransferase-like domain"/>
    <property type="match status" value="1"/>
</dbReference>
<dbReference type="InterPro" id="IPR023213">
    <property type="entry name" value="CAT-like_dom_sf"/>
</dbReference>
<dbReference type="AlphaFoldDB" id="A0A6G1DEX6"/>
<proteinExistence type="predicted"/>
<protein>
    <submittedName>
        <fullName evidence="1">Uncharacterized protein</fullName>
    </submittedName>
</protein>
<keyword evidence="2" id="KW-1185">Reference proteome</keyword>
<evidence type="ECO:0000313" key="1">
    <source>
        <dbReference type="EMBL" id="KAF0910752.1"/>
    </source>
</evidence>
<dbReference type="EMBL" id="SPHZ02000006">
    <property type="protein sequence ID" value="KAF0910752.1"/>
    <property type="molecule type" value="Genomic_DNA"/>
</dbReference>
<evidence type="ECO:0000313" key="2">
    <source>
        <dbReference type="Proteomes" id="UP000479710"/>
    </source>
</evidence>
<dbReference type="GO" id="GO:0050734">
    <property type="term" value="F:hydroxycinnamoyltransferase activity"/>
    <property type="evidence" value="ECO:0007669"/>
    <property type="project" value="UniProtKB-ARBA"/>
</dbReference>
<comment type="caution">
    <text evidence="1">The sequence shown here is derived from an EMBL/GenBank/DDBJ whole genome shotgun (WGS) entry which is preliminary data.</text>
</comment>
<name>A0A6G1DEX6_9ORYZ</name>
<sequence>MDYSPAAVPPGVKFVQGEYYDSAFDVHRLAGNVEHHVEAFMELVPELEVGHLPAPVLVVQVTRPTGRSTTRLAPLPSG</sequence>
<organism evidence="1 2">
    <name type="scientific">Oryza meyeriana var. granulata</name>
    <dbReference type="NCBI Taxonomy" id="110450"/>
    <lineage>
        <taxon>Eukaryota</taxon>
        <taxon>Viridiplantae</taxon>
        <taxon>Streptophyta</taxon>
        <taxon>Embryophyta</taxon>
        <taxon>Tracheophyta</taxon>
        <taxon>Spermatophyta</taxon>
        <taxon>Magnoliopsida</taxon>
        <taxon>Liliopsida</taxon>
        <taxon>Poales</taxon>
        <taxon>Poaceae</taxon>
        <taxon>BOP clade</taxon>
        <taxon>Oryzoideae</taxon>
        <taxon>Oryzeae</taxon>
        <taxon>Oryzinae</taxon>
        <taxon>Oryza</taxon>
        <taxon>Oryza meyeriana</taxon>
    </lineage>
</organism>